<dbReference type="PaxDb" id="55529-EKX32121"/>
<dbReference type="EMBL" id="JH993210">
    <property type="protein sequence ID" value="EKX32121.1"/>
    <property type="molecule type" value="Genomic_DNA"/>
</dbReference>
<reference evidence="1 3" key="1">
    <citation type="journal article" date="2012" name="Nature">
        <title>Algal genomes reveal evolutionary mosaicism and the fate of nucleomorphs.</title>
        <authorList>
            <consortium name="DOE Joint Genome Institute"/>
            <person name="Curtis B.A."/>
            <person name="Tanifuji G."/>
            <person name="Burki F."/>
            <person name="Gruber A."/>
            <person name="Irimia M."/>
            <person name="Maruyama S."/>
            <person name="Arias M.C."/>
            <person name="Ball S.G."/>
            <person name="Gile G.H."/>
            <person name="Hirakawa Y."/>
            <person name="Hopkins J.F."/>
            <person name="Kuo A."/>
            <person name="Rensing S.A."/>
            <person name="Schmutz J."/>
            <person name="Symeonidi A."/>
            <person name="Elias M."/>
            <person name="Eveleigh R.J."/>
            <person name="Herman E.K."/>
            <person name="Klute M.J."/>
            <person name="Nakayama T."/>
            <person name="Obornik M."/>
            <person name="Reyes-Prieto A."/>
            <person name="Armbrust E.V."/>
            <person name="Aves S.J."/>
            <person name="Beiko R.G."/>
            <person name="Coutinho P."/>
            <person name="Dacks J.B."/>
            <person name="Durnford D.G."/>
            <person name="Fast N.M."/>
            <person name="Green B.R."/>
            <person name="Grisdale C.J."/>
            <person name="Hempel F."/>
            <person name="Henrissat B."/>
            <person name="Hoppner M.P."/>
            <person name="Ishida K."/>
            <person name="Kim E."/>
            <person name="Koreny L."/>
            <person name="Kroth P.G."/>
            <person name="Liu Y."/>
            <person name="Malik S.B."/>
            <person name="Maier U.G."/>
            <person name="McRose D."/>
            <person name="Mock T."/>
            <person name="Neilson J.A."/>
            <person name="Onodera N.T."/>
            <person name="Poole A.M."/>
            <person name="Pritham E.J."/>
            <person name="Richards T.A."/>
            <person name="Rocap G."/>
            <person name="Roy S.W."/>
            <person name="Sarai C."/>
            <person name="Schaack S."/>
            <person name="Shirato S."/>
            <person name="Slamovits C.H."/>
            <person name="Spencer D.F."/>
            <person name="Suzuki S."/>
            <person name="Worden A.Z."/>
            <person name="Zauner S."/>
            <person name="Barry K."/>
            <person name="Bell C."/>
            <person name="Bharti A.K."/>
            <person name="Crow J.A."/>
            <person name="Grimwood J."/>
            <person name="Kramer R."/>
            <person name="Lindquist E."/>
            <person name="Lucas S."/>
            <person name="Salamov A."/>
            <person name="McFadden G.I."/>
            <person name="Lane C.E."/>
            <person name="Keeling P.J."/>
            <person name="Gray M.W."/>
            <person name="Grigoriev I.V."/>
            <person name="Archibald J.M."/>
        </authorList>
    </citation>
    <scope>NUCLEOTIDE SEQUENCE</scope>
    <source>
        <strain evidence="1 3">CCMP2712</strain>
    </source>
</reference>
<dbReference type="GeneID" id="17288844"/>
<name>L1I787_GUITC</name>
<sequence length="123" mass="14124">MGPKKQKMYERKQSLAEIISESQETGDLDKALDAVRQFIKKTSTDPFKDKFDTFKDPFKDNFDPFKDPFKDKFDTFKDPFKASAKSVKASVKNTNLNANDLAFTKTAYDKLSSDDDGEWEELS</sequence>
<protein>
    <submittedName>
        <fullName evidence="1 2">Uncharacterized protein</fullName>
    </submittedName>
</protein>
<dbReference type="EnsemblProtists" id="EKX32121">
    <property type="protein sequence ID" value="EKX32121"/>
    <property type="gene ID" value="GUITHDRAFT_148840"/>
</dbReference>
<gene>
    <name evidence="1" type="ORF">GUITHDRAFT_148840</name>
</gene>
<accession>L1I787</accession>
<reference evidence="2" key="3">
    <citation type="submission" date="2016-03" db="UniProtKB">
        <authorList>
            <consortium name="EnsemblProtists"/>
        </authorList>
    </citation>
    <scope>IDENTIFICATION</scope>
</reference>
<keyword evidence="3" id="KW-1185">Reference proteome</keyword>
<evidence type="ECO:0000313" key="2">
    <source>
        <dbReference type="EnsemblProtists" id="EKX32121"/>
    </source>
</evidence>
<dbReference type="Proteomes" id="UP000011087">
    <property type="component" value="Unassembled WGS sequence"/>
</dbReference>
<reference evidence="3" key="2">
    <citation type="submission" date="2012-11" db="EMBL/GenBank/DDBJ databases">
        <authorList>
            <person name="Kuo A."/>
            <person name="Curtis B.A."/>
            <person name="Tanifuji G."/>
            <person name="Burki F."/>
            <person name="Gruber A."/>
            <person name="Irimia M."/>
            <person name="Maruyama S."/>
            <person name="Arias M.C."/>
            <person name="Ball S.G."/>
            <person name="Gile G.H."/>
            <person name="Hirakawa Y."/>
            <person name="Hopkins J.F."/>
            <person name="Rensing S.A."/>
            <person name="Schmutz J."/>
            <person name="Symeonidi A."/>
            <person name="Elias M."/>
            <person name="Eveleigh R.J."/>
            <person name="Herman E.K."/>
            <person name="Klute M.J."/>
            <person name="Nakayama T."/>
            <person name="Obornik M."/>
            <person name="Reyes-Prieto A."/>
            <person name="Armbrust E.V."/>
            <person name="Aves S.J."/>
            <person name="Beiko R.G."/>
            <person name="Coutinho P."/>
            <person name="Dacks J.B."/>
            <person name="Durnford D.G."/>
            <person name="Fast N.M."/>
            <person name="Green B.R."/>
            <person name="Grisdale C."/>
            <person name="Hempe F."/>
            <person name="Henrissat B."/>
            <person name="Hoppner M.P."/>
            <person name="Ishida K.-I."/>
            <person name="Kim E."/>
            <person name="Koreny L."/>
            <person name="Kroth P.G."/>
            <person name="Liu Y."/>
            <person name="Malik S.-B."/>
            <person name="Maier U.G."/>
            <person name="McRose D."/>
            <person name="Mock T."/>
            <person name="Neilson J.A."/>
            <person name="Onodera N.T."/>
            <person name="Poole A.M."/>
            <person name="Pritham E.J."/>
            <person name="Richards T.A."/>
            <person name="Rocap G."/>
            <person name="Roy S.W."/>
            <person name="Sarai C."/>
            <person name="Schaack S."/>
            <person name="Shirato S."/>
            <person name="Slamovits C.H."/>
            <person name="Spencer D.F."/>
            <person name="Suzuki S."/>
            <person name="Worden A.Z."/>
            <person name="Zauner S."/>
            <person name="Barry K."/>
            <person name="Bell C."/>
            <person name="Bharti A.K."/>
            <person name="Crow J.A."/>
            <person name="Grimwood J."/>
            <person name="Kramer R."/>
            <person name="Lindquist E."/>
            <person name="Lucas S."/>
            <person name="Salamov A."/>
            <person name="McFadden G.I."/>
            <person name="Lane C.E."/>
            <person name="Keeling P.J."/>
            <person name="Gray M.W."/>
            <person name="Grigoriev I.V."/>
            <person name="Archibald J.M."/>
        </authorList>
    </citation>
    <scope>NUCLEOTIDE SEQUENCE</scope>
    <source>
        <strain evidence="3">CCMP2712</strain>
    </source>
</reference>
<organism evidence="1">
    <name type="scientific">Guillardia theta (strain CCMP2712)</name>
    <name type="common">Cryptophyte</name>
    <dbReference type="NCBI Taxonomy" id="905079"/>
    <lineage>
        <taxon>Eukaryota</taxon>
        <taxon>Cryptophyceae</taxon>
        <taxon>Pyrenomonadales</taxon>
        <taxon>Geminigeraceae</taxon>
        <taxon>Guillardia</taxon>
    </lineage>
</organism>
<dbReference type="KEGG" id="gtt:GUITHDRAFT_148840"/>
<dbReference type="RefSeq" id="XP_005819101.1">
    <property type="nucleotide sequence ID" value="XM_005819044.1"/>
</dbReference>
<dbReference type="AlphaFoldDB" id="L1I787"/>
<proteinExistence type="predicted"/>
<dbReference type="HOGENOM" id="CLU_2019626_0_0_1"/>
<evidence type="ECO:0000313" key="3">
    <source>
        <dbReference type="Proteomes" id="UP000011087"/>
    </source>
</evidence>
<evidence type="ECO:0000313" key="1">
    <source>
        <dbReference type="EMBL" id="EKX32121.1"/>
    </source>
</evidence>